<dbReference type="EMBL" id="CAJOBE010010010">
    <property type="protein sequence ID" value="CAF4097955.1"/>
    <property type="molecule type" value="Genomic_DNA"/>
</dbReference>
<feature type="non-terminal residue" evidence="1">
    <location>
        <position position="1"/>
    </location>
</feature>
<proteinExistence type="predicted"/>
<accession>A0A819UQX3</accession>
<dbReference type="InterPro" id="IPR036457">
    <property type="entry name" value="PPM-type-like_dom_sf"/>
</dbReference>
<protein>
    <submittedName>
        <fullName evidence="1">Uncharacterized protein</fullName>
    </submittedName>
</protein>
<dbReference type="Gene3D" id="3.60.40.10">
    <property type="entry name" value="PPM-type phosphatase domain"/>
    <property type="match status" value="1"/>
</dbReference>
<evidence type="ECO:0000313" key="1">
    <source>
        <dbReference type="EMBL" id="CAF4097955.1"/>
    </source>
</evidence>
<evidence type="ECO:0000313" key="2">
    <source>
        <dbReference type="Proteomes" id="UP000663874"/>
    </source>
</evidence>
<gene>
    <name evidence="1" type="ORF">FNK824_LOCUS31251</name>
</gene>
<reference evidence="1" key="1">
    <citation type="submission" date="2021-02" db="EMBL/GenBank/DDBJ databases">
        <authorList>
            <person name="Nowell W R."/>
        </authorList>
    </citation>
    <scope>NUCLEOTIDE SEQUENCE</scope>
</reference>
<organism evidence="1 2">
    <name type="scientific">Rotaria sordida</name>
    <dbReference type="NCBI Taxonomy" id="392033"/>
    <lineage>
        <taxon>Eukaryota</taxon>
        <taxon>Metazoa</taxon>
        <taxon>Spiralia</taxon>
        <taxon>Gnathifera</taxon>
        <taxon>Rotifera</taxon>
        <taxon>Eurotatoria</taxon>
        <taxon>Bdelloidea</taxon>
        <taxon>Philodinida</taxon>
        <taxon>Philodinidae</taxon>
        <taxon>Rotaria</taxon>
    </lineage>
</organism>
<comment type="caution">
    <text evidence="1">The sequence shown here is derived from an EMBL/GenBank/DDBJ whole genome shotgun (WGS) entry which is preliminary data.</text>
</comment>
<sequence>EINELLLARQQAIKNQPIDQNSATHLIRQALAYTSKGQFDSKVLSDILTFPNPRSIRNDSTITVVYFDQDYIDHIQTKQKTK</sequence>
<name>A0A819UQX3_9BILA</name>
<dbReference type="AlphaFoldDB" id="A0A819UQX3"/>
<dbReference type="Proteomes" id="UP000663874">
    <property type="component" value="Unassembled WGS sequence"/>
</dbReference>